<comment type="caution">
    <text evidence="2">The sequence shown here is derived from an EMBL/GenBank/DDBJ whole genome shotgun (WGS) entry which is preliminary data.</text>
</comment>
<accession>A0A8H4JPC8</accession>
<organism evidence="2 3">
    <name type="scientific">Fusarium austroafricanum</name>
    <dbReference type="NCBI Taxonomy" id="2364996"/>
    <lineage>
        <taxon>Eukaryota</taxon>
        <taxon>Fungi</taxon>
        <taxon>Dikarya</taxon>
        <taxon>Ascomycota</taxon>
        <taxon>Pezizomycotina</taxon>
        <taxon>Sordariomycetes</taxon>
        <taxon>Hypocreomycetidae</taxon>
        <taxon>Hypocreales</taxon>
        <taxon>Nectriaceae</taxon>
        <taxon>Fusarium</taxon>
        <taxon>Fusarium concolor species complex</taxon>
    </lineage>
</organism>
<gene>
    <name evidence="2" type="ORF">F53441_13465</name>
</gene>
<reference evidence="2" key="1">
    <citation type="submission" date="2020-01" db="EMBL/GenBank/DDBJ databases">
        <title>Identification and distribution of gene clusters putatively required for synthesis of sphingolipid metabolism inhibitors in phylogenetically diverse species of the filamentous fungus Fusarium.</title>
        <authorList>
            <person name="Kim H.-S."/>
            <person name="Busman M."/>
            <person name="Brown D.W."/>
            <person name="Divon H."/>
            <person name="Uhlig S."/>
            <person name="Proctor R.H."/>
        </authorList>
    </citation>
    <scope>NUCLEOTIDE SEQUENCE</scope>
    <source>
        <strain evidence="2">NRRL 53441</strain>
    </source>
</reference>
<evidence type="ECO:0000313" key="2">
    <source>
        <dbReference type="EMBL" id="KAF4435636.1"/>
    </source>
</evidence>
<sequence>MNMDRDVSTLMIGTFSGSGRDQFGREPDKRRSLLLDTVMEGRARASQSRLLQMPAEILADIIDLLSDEKSTLSSLALVNSDCRQLARCCQFAEVEFDYSRQAQQFFLELAHEALAGRQQPTISACIRRVTFASRSQYVAQYHRDLYDSIWGEAAESFTQDQRETFRKESGEYYTRLRKASMSAIAAMPNLETLIWKDGVSLDRNFFERITRSKAQHVKLNRTTLDEPWLMKPPLTPSSWPIRSLDLNISLVFEPLENSGETRNGTSPTNPMTNFFSTLFQLCSPTLESLAWTCMDLQPRARGSISLGDTTISFPRLQHLQLGWLNIDSLAICSFLAAPLKSLDLPDSILADAGTHLPLSGYLRDLDSFIVSFLPNEMQACLHIAEFIIHHNDIYRLYIHERCDALEDTAHLDRSIVPALMSHDFSNLRSLSLAWGGGSIDEATKPHDVHVSETSLATIGRIVSLEQLSLCAGYCFGWRHQWLVNHEELRRHFGELKGLKTLALVRDTYPIPLTGIDVEQYYVLRFIGEQERADAGARPELDLNEGTPFGALPQGEEHDEHDDSHHILWERAHRNRMLGQAERYAAILPKLEWIFCGQRPMGFKHKPEGSTITRIAVPLTKVRDECYTFLQSTFRGSHCDN</sequence>
<feature type="compositionally biased region" description="Basic and acidic residues" evidence="1">
    <location>
        <begin position="554"/>
        <end position="563"/>
    </location>
</feature>
<dbReference type="AlphaFoldDB" id="A0A8H4JPC8"/>
<keyword evidence="3" id="KW-1185">Reference proteome</keyword>
<evidence type="ECO:0008006" key="4">
    <source>
        <dbReference type="Google" id="ProtNLM"/>
    </source>
</evidence>
<dbReference type="Proteomes" id="UP000605986">
    <property type="component" value="Unassembled WGS sequence"/>
</dbReference>
<proteinExistence type="predicted"/>
<evidence type="ECO:0000313" key="3">
    <source>
        <dbReference type="Proteomes" id="UP000605986"/>
    </source>
</evidence>
<dbReference type="OrthoDB" id="3257981at2759"/>
<protein>
    <recommendedName>
        <fullName evidence="4">F-box domain-containing protein</fullName>
    </recommendedName>
</protein>
<dbReference type="SUPFAM" id="SSF52047">
    <property type="entry name" value="RNI-like"/>
    <property type="match status" value="1"/>
</dbReference>
<evidence type="ECO:0000256" key="1">
    <source>
        <dbReference type="SAM" id="MobiDB-lite"/>
    </source>
</evidence>
<dbReference type="EMBL" id="JAADJG010000838">
    <property type="protein sequence ID" value="KAF4435636.1"/>
    <property type="molecule type" value="Genomic_DNA"/>
</dbReference>
<name>A0A8H4JPC8_9HYPO</name>
<feature type="region of interest" description="Disordered" evidence="1">
    <location>
        <begin position="536"/>
        <end position="563"/>
    </location>
</feature>